<dbReference type="AlphaFoldDB" id="L8WF24"/>
<sequence length="331" mass="37496">MQTLDLRRFSSESRDGILELRSHKSFDQASSRVRVLEGWWMMCPCSEPKQVRPKKRQVKIPNTLESDRHGPEEPGRASGPGQGRGTARTGDQVGQPSGHGQSRSSHQLPITDILARCGIVDKTHYCRLSTNVFLKVKHTHIAPKADTARPQLGPQRVHLRTADRYSFSVGWFAGKPQATLSYHTFGSRTMPTNHPSKWSTLPSFAWALSGAQCERTRRAVSAMRRTSVLLSTASRAIHERGVNVPGYFWVGSSTFVVSERLESEMVYITFKKLYLLADITMQVYRYIRRQEYVNRRKVSNLISLDRIDGTHFTRHPQSIDPTRLPVIDGLV</sequence>
<dbReference type="HOGENOM" id="CLU_839858_0_0_1"/>
<evidence type="ECO:0000256" key="1">
    <source>
        <dbReference type="SAM" id="MobiDB-lite"/>
    </source>
</evidence>
<comment type="caution">
    <text evidence="2">The sequence shown here is derived from an EMBL/GenBank/DDBJ whole genome shotgun (WGS) entry which is preliminary data.</text>
</comment>
<feature type="region of interest" description="Disordered" evidence="1">
    <location>
        <begin position="50"/>
        <end position="107"/>
    </location>
</feature>
<protein>
    <submittedName>
        <fullName evidence="2">Uncharacterized protein</fullName>
    </submittedName>
</protein>
<feature type="compositionally biased region" description="Polar residues" evidence="1">
    <location>
        <begin position="92"/>
        <end position="107"/>
    </location>
</feature>
<reference evidence="2 3" key="1">
    <citation type="journal article" date="2013" name="Nat. Commun.">
        <title>The evolution and pathogenic mechanisms of the rice sheath blight pathogen.</title>
        <authorList>
            <person name="Zheng A."/>
            <person name="Lin R."/>
            <person name="Xu L."/>
            <person name="Qin P."/>
            <person name="Tang C."/>
            <person name="Ai P."/>
            <person name="Zhang D."/>
            <person name="Liu Y."/>
            <person name="Sun Z."/>
            <person name="Feng H."/>
            <person name="Wang Y."/>
            <person name="Chen Y."/>
            <person name="Liang X."/>
            <person name="Fu R."/>
            <person name="Li Q."/>
            <person name="Zhang J."/>
            <person name="Yu X."/>
            <person name="Xie Z."/>
            <person name="Ding L."/>
            <person name="Guan P."/>
            <person name="Tang J."/>
            <person name="Liang Y."/>
            <person name="Wang S."/>
            <person name="Deng Q."/>
            <person name="Li S."/>
            <person name="Zhu J."/>
            <person name="Wang L."/>
            <person name="Liu H."/>
            <person name="Li P."/>
        </authorList>
    </citation>
    <scope>NUCLEOTIDE SEQUENCE [LARGE SCALE GENOMIC DNA]</scope>
    <source>
        <strain evidence="3">AG-1 IA</strain>
    </source>
</reference>
<gene>
    <name evidence="2" type="ORF">AG1IA_09395</name>
</gene>
<accession>L8WF24</accession>
<proteinExistence type="predicted"/>
<dbReference type="Proteomes" id="UP000011668">
    <property type="component" value="Unassembled WGS sequence"/>
</dbReference>
<evidence type="ECO:0000313" key="2">
    <source>
        <dbReference type="EMBL" id="ELU36575.1"/>
    </source>
</evidence>
<feature type="compositionally biased region" description="Basic and acidic residues" evidence="1">
    <location>
        <begin position="65"/>
        <end position="75"/>
    </location>
</feature>
<evidence type="ECO:0000313" key="3">
    <source>
        <dbReference type="Proteomes" id="UP000011668"/>
    </source>
</evidence>
<organism evidence="2 3">
    <name type="scientific">Thanatephorus cucumeris (strain AG1-IA)</name>
    <name type="common">Rice sheath blight fungus</name>
    <name type="synonym">Rhizoctonia solani</name>
    <dbReference type="NCBI Taxonomy" id="983506"/>
    <lineage>
        <taxon>Eukaryota</taxon>
        <taxon>Fungi</taxon>
        <taxon>Dikarya</taxon>
        <taxon>Basidiomycota</taxon>
        <taxon>Agaricomycotina</taxon>
        <taxon>Agaricomycetes</taxon>
        <taxon>Cantharellales</taxon>
        <taxon>Ceratobasidiaceae</taxon>
        <taxon>Rhizoctonia</taxon>
        <taxon>Rhizoctonia solani AG-1</taxon>
    </lineage>
</organism>
<dbReference type="EMBL" id="AFRT01003253">
    <property type="protein sequence ID" value="ELU36575.1"/>
    <property type="molecule type" value="Genomic_DNA"/>
</dbReference>
<keyword evidence="3" id="KW-1185">Reference proteome</keyword>
<name>L8WF24_THACA</name>